<comment type="similarity">
    <text evidence="1 3">Belongs to the RelE toxin family.</text>
</comment>
<dbReference type="EMBL" id="JBHRYR010000004">
    <property type="protein sequence ID" value="MFC3853874.1"/>
    <property type="molecule type" value="Genomic_DNA"/>
</dbReference>
<dbReference type="InterPro" id="IPR051803">
    <property type="entry name" value="TA_system_RelE-like_toxin"/>
</dbReference>
<evidence type="ECO:0000313" key="5">
    <source>
        <dbReference type="Proteomes" id="UP001595617"/>
    </source>
</evidence>
<evidence type="ECO:0000256" key="1">
    <source>
        <dbReference type="ARBA" id="ARBA00006226"/>
    </source>
</evidence>
<evidence type="ECO:0000313" key="4">
    <source>
        <dbReference type="EMBL" id="MFC3853874.1"/>
    </source>
</evidence>
<keyword evidence="2" id="KW-1277">Toxin-antitoxin system</keyword>
<dbReference type="Pfam" id="PF05016">
    <property type="entry name" value="ParE_toxin"/>
    <property type="match status" value="1"/>
</dbReference>
<dbReference type="Gene3D" id="3.30.2310.20">
    <property type="entry name" value="RelE-like"/>
    <property type="match status" value="1"/>
</dbReference>
<dbReference type="PANTHER" id="PTHR33755">
    <property type="entry name" value="TOXIN PARE1-RELATED"/>
    <property type="match status" value="1"/>
</dbReference>
<dbReference type="InterPro" id="IPR007712">
    <property type="entry name" value="RelE/ParE_toxin"/>
</dbReference>
<comment type="caution">
    <text evidence="4">The sequence shown here is derived from an EMBL/GenBank/DDBJ whole genome shotgun (WGS) entry which is preliminary data.</text>
</comment>
<evidence type="ECO:0000256" key="2">
    <source>
        <dbReference type="ARBA" id="ARBA00022649"/>
    </source>
</evidence>
<evidence type="ECO:0000256" key="3">
    <source>
        <dbReference type="PIRNR" id="PIRNR029218"/>
    </source>
</evidence>
<gene>
    <name evidence="4" type="ORF">ACFOOG_13600</name>
</gene>
<dbReference type="RefSeq" id="WP_380697557.1">
    <property type="nucleotide sequence ID" value="NZ_JBHRYR010000004.1"/>
</dbReference>
<protein>
    <recommendedName>
        <fullName evidence="3">Toxin</fullName>
    </recommendedName>
</protein>
<dbReference type="InterPro" id="IPR028344">
    <property type="entry name" value="ParE1/4"/>
</dbReference>
<dbReference type="PANTHER" id="PTHR33755:SF9">
    <property type="entry name" value="TOXIN PARE1"/>
    <property type="match status" value="1"/>
</dbReference>
<proteinExistence type="inferred from homology"/>
<dbReference type="Proteomes" id="UP001595617">
    <property type="component" value="Unassembled WGS sequence"/>
</dbReference>
<accession>A0ABV7ZZ81</accession>
<dbReference type="PIRSF" id="PIRSF029218">
    <property type="entry name" value="ParE"/>
    <property type="match status" value="1"/>
</dbReference>
<reference evidence="5" key="1">
    <citation type="journal article" date="2019" name="Int. J. Syst. Evol. Microbiol.">
        <title>The Global Catalogue of Microorganisms (GCM) 10K type strain sequencing project: providing services to taxonomists for standard genome sequencing and annotation.</title>
        <authorList>
            <consortium name="The Broad Institute Genomics Platform"/>
            <consortium name="The Broad Institute Genome Sequencing Center for Infectious Disease"/>
            <person name="Wu L."/>
            <person name="Ma J."/>
        </authorList>
    </citation>
    <scope>NUCLEOTIDE SEQUENCE [LARGE SCALE GENOMIC DNA]</scope>
    <source>
        <strain evidence="5">IBRC 10765</strain>
    </source>
</reference>
<name>A0ABV7ZZ81_9GAMM</name>
<dbReference type="InterPro" id="IPR035093">
    <property type="entry name" value="RelE/ParE_toxin_dom_sf"/>
</dbReference>
<sequence length="94" mass="10752">MDVVFTPRAKKDLKDIWQFTQFRWGSAQADLYVSRLLDAIELLSSIPSAGRVRPEIGKNVQCLSVGRHSIFYRQTDGIEILAVVHQSMDQFQVE</sequence>
<organism evidence="4 5">
    <name type="scientific">Saccharospirillum mangrovi</name>
    <dbReference type="NCBI Taxonomy" id="2161747"/>
    <lineage>
        <taxon>Bacteria</taxon>
        <taxon>Pseudomonadati</taxon>
        <taxon>Pseudomonadota</taxon>
        <taxon>Gammaproteobacteria</taxon>
        <taxon>Oceanospirillales</taxon>
        <taxon>Saccharospirillaceae</taxon>
        <taxon>Saccharospirillum</taxon>
    </lineage>
</organism>
<keyword evidence="5" id="KW-1185">Reference proteome</keyword>